<reference evidence="2" key="1">
    <citation type="journal article" date="2014" name="Int. J. Syst. Evol. Microbiol.">
        <title>Complete genome sequence of Corynebacterium casei LMG S-19264T (=DSM 44701T), isolated from a smear-ripened cheese.</title>
        <authorList>
            <consortium name="US DOE Joint Genome Institute (JGI-PGF)"/>
            <person name="Walter F."/>
            <person name="Albersmeier A."/>
            <person name="Kalinowski J."/>
            <person name="Ruckert C."/>
        </authorList>
    </citation>
    <scope>NUCLEOTIDE SEQUENCE</scope>
    <source>
        <strain evidence="2">JCM 3086</strain>
    </source>
</reference>
<dbReference type="AlphaFoldDB" id="A0A917P6T7"/>
<gene>
    <name evidence="2" type="ORF">GCM10010121_088800</name>
</gene>
<name>A0A917P6T7_9ACTN</name>
<proteinExistence type="predicted"/>
<dbReference type="EMBL" id="BMQA01000080">
    <property type="protein sequence ID" value="GGJ64370.1"/>
    <property type="molecule type" value="Genomic_DNA"/>
</dbReference>
<reference evidence="2" key="2">
    <citation type="submission" date="2020-09" db="EMBL/GenBank/DDBJ databases">
        <authorList>
            <person name="Sun Q."/>
            <person name="Ohkuma M."/>
        </authorList>
    </citation>
    <scope>NUCLEOTIDE SEQUENCE</scope>
    <source>
        <strain evidence="2">JCM 3086</strain>
    </source>
</reference>
<evidence type="ECO:0000313" key="3">
    <source>
        <dbReference type="Proteomes" id="UP000657574"/>
    </source>
</evidence>
<feature type="region of interest" description="Disordered" evidence="1">
    <location>
        <begin position="51"/>
        <end position="109"/>
    </location>
</feature>
<feature type="compositionally biased region" description="Low complexity" evidence="1">
    <location>
        <begin position="51"/>
        <end position="60"/>
    </location>
</feature>
<keyword evidence="3" id="KW-1185">Reference proteome</keyword>
<protein>
    <submittedName>
        <fullName evidence="2">Uncharacterized protein</fullName>
    </submittedName>
</protein>
<evidence type="ECO:0000256" key="1">
    <source>
        <dbReference type="SAM" id="MobiDB-lite"/>
    </source>
</evidence>
<dbReference type="Proteomes" id="UP000657574">
    <property type="component" value="Unassembled WGS sequence"/>
</dbReference>
<sequence>MPENDGFCQVGSRPLKPGSVTPLRPGVSARWIGGSVGQAAVTTGRAVSGAAFAPPSAGPEAARETRCEAAPASATGARSPPSLSRPRNRSRNPTAQPSVSARVTRDAIS</sequence>
<accession>A0A917P6T7</accession>
<organism evidence="2 3">
    <name type="scientific">Streptomyces brasiliensis</name>
    <dbReference type="NCBI Taxonomy" id="1954"/>
    <lineage>
        <taxon>Bacteria</taxon>
        <taxon>Bacillati</taxon>
        <taxon>Actinomycetota</taxon>
        <taxon>Actinomycetes</taxon>
        <taxon>Kitasatosporales</taxon>
        <taxon>Streptomycetaceae</taxon>
        <taxon>Streptomyces</taxon>
    </lineage>
</organism>
<evidence type="ECO:0000313" key="2">
    <source>
        <dbReference type="EMBL" id="GGJ64370.1"/>
    </source>
</evidence>
<comment type="caution">
    <text evidence="2">The sequence shown here is derived from an EMBL/GenBank/DDBJ whole genome shotgun (WGS) entry which is preliminary data.</text>
</comment>
<feature type="region of interest" description="Disordered" evidence="1">
    <location>
        <begin position="1"/>
        <end position="22"/>
    </location>
</feature>